<dbReference type="AlphaFoldDB" id="A0A4R4PK21"/>
<dbReference type="GO" id="GO:0019239">
    <property type="term" value="F:deaminase activity"/>
    <property type="evidence" value="ECO:0007669"/>
    <property type="project" value="TreeGrafter"/>
</dbReference>
<dbReference type="SUPFAM" id="SSF55298">
    <property type="entry name" value="YjgF-like"/>
    <property type="match status" value="1"/>
</dbReference>
<comment type="caution">
    <text evidence="2">The sequence shown here is derived from an EMBL/GenBank/DDBJ whole genome shotgun (WGS) entry which is preliminary data.</text>
</comment>
<dbReference type="GO" id="GO:0005829">
    <property type="term" value="C:cytosol"/>
    <property type="evidence" value="ECO:0007669"/>
    <property type="project" value="TreeGrafter"/>
</dbReference>
<keyword evidence="3" id="KW-1185">Reference proteome</keyword>
<gene>
    <name evidence="2" type="ORF">E1261_31355</name>
</gene>
<dbReference type="InterPro" id="IPR006175">
    <property type="entry name" value="YjgF/YER057c/UK114"/>
</dbReference>
<sequence length="144" mass="15487">MVKAQVTTTELHSPNGVFSQATTVAATGRFVFVSGMTARRPDGSIAGVGDIQEQTRQVCENISAAVRAAGGTLADVCRMDVYVRNMEDFAKIHEIRAQYFVEPLPASTMVEVSKLAHPDYLIEINAIAVIAPTGGDSMRGVEWT</sequence>
<dbReference type="Gene3D" id="3.30.1330.40">
    <property type="entry name" value="RutC-like"/>
    <property type="match status" value="1"/>
</dbReference>
<organism evidence="2 3">
    <name type="scientific">Kribbella albertanoniae</name>
    <dbReference type="NCBI Taxonomy" id="1266829"/>
    <lineage>
        <taxon>Bacteria</taxon>
        <taxon>Bacillati</taxon>
        <taxon>Actinomycetota</taxon>
        <taxon>Actinomycetes</taxon>
        <taxon>Propionibacteriales</taxon>
        <taxon>Kribbellaceae</taxon>
        <taxon>Kribbella</taxon>
    </lineage>
</organism>
<protein>
    <submittedName>
        <fullName evidence="2">RidA family protein</fullName>
    </submittedName>
</protein>
<evidence type="ECO:0000313" key="3">
    <source>
        <dbReference type="Proteomes" id="UP000295075"/>
    </source>
</evidence>
<dbReference type="Pfam" id="PF01042">
    <property type="entry name" value="Ribonuc_L-PSP"/>
    <property type="match status" value="1"/>
</dbReference>
<dbReference type="PANTHER" id="PTHR11803">
    <property type="entry name" value="2-IMINOBUTANOATE/2-IMINOPROPANOATE DEAMINASE RIDA"/>
    <property type="match status" value="1"/>
</dbReference>
<reference evidence="2 3" key="1">
    <citation type="submission" date="2019-03" db="EMBL/GenBank/DDBJ databases">
        <title>Draft genome sequences of novel Actinobacteria.</title>
        <authorList>
            <person name="Sahin N."/>
            <person name="Ay H."/>
            <person name="Saygin H."/>
        </authorList>
    </citation>
    <scope>NUCLEOTIDE SEQUENCE [LARGE SCALE GENOMIC DNA]</scope>
    <source>
        <strain evidence="2 3">JCM 30547</strain>
    </source>
</reference>
<name>A0A4R4PK21_9ACTN</name>
<evidence type="ECO:0000313" key="2">
    <source>
        <dbReference type="EMBL" id="TDC22279.1"/>
    </source>
</evidence>
<proteinExistence type="inferred from homology"/>
<comment type="similarity">
    <text evidence="1">Belongs to the RutC family.</text>
</comment>
<accession>A0A4R4PK21</accession>
<dbReference type="InterPro" id="IPR035959">
    <property type="entry name" value="RutC-like_sf"/>
</dbReference>
<dbReference type="CDD" id="cd00448">
    <property type="entry name" value="YjgF_YER057c_UK114_family"/>
    <property type="match status" value="1"/>
</dbReference>
<evidence type="ECO:0000256" key="1">
    <source>
        <dbReference type="ARBA" id="ARBA00010552"/>
    </source>
</evidence>
<dbReference type="EMBL" id="SMKA01000195">
    <property type="protein sequence ID" value="TDC22279.1"/>
    <property type="molecule type" value="Genomic_DNA"/>
</dbReference>
<dbReference type="RefSeq" id="WP_132412943.1">
    <property type="nucleotide sequence ID" value="NZ_SMKA01000195.1"/>
</dbReference>
<dbReference type="PANTHER" id="PTHR11803:SF58">
    <property type="entry name" value="PROTEIN HMF1-RELATED"/>
    <property type="match status" value="1"/>
</dbReference>
<dbReference type="OrthoDB" id="3212792at2"/>
<dbReference type="Proteomes" id="UP000295075">
    <property type="component" value="Unassembled WGS sequence"/>
</dbReference>